<protein>
    <recommendedName>
        <fullName evidence="13">Claudin</fullName>
    </recommendedName>
</protein>
<dbReference type="GO" id="GO:0005886">
    <property type="term" value="C:plasma membrane"/>
    <property type="evidence" value="ECO:0007669"/>
    <property type="project" value="UniProtKB-SubCell"/>
</dbReference>
<evidence type="ECO:0008006" key="13">
    <source>
        <dbReference type="Google" id="ProtNLM"/>
    </source>
</evidence>
<dbReference type="Pfam" id="PF00822">
    <property type="entry name" value="PMP22_Claudin"/>
    <property type="match status" value="1"/>
</dbReference>
<dbReference type="PROSITE" id="PS01346">
    <property type="entry name" value="CLAUDIN"/>
    <property type="match status" value="1"/>
</dbReference>
<feature type="transmembrane region" description="Helical" evidence="10">
    <location>
        <begin position="227"/>
        <end position="249"/>
    </location>
</feature>
<feature type="transmembrane region" description="Helical" evidence="10">
    <location>
        <begin position="269"/>
        <end position="290"/>
    </location>
</feature>
<evidence type="ECO:0000256" key="7">
    <source>
        <dbReference type="ARBA" id="ARBA00022949"/>
    </source>
</evidence>
<keyword evidence="9 10" id="KW-0472">Membrane</keyword>
<gene>
    <name evidence="11" type="ORF">CRENBAI_019997</name>
</gene>
<evidence type="ECO:0000256" key="3">
    <source>
        <dbReference type="ARBA" id="ARBA00008295"/>
    </source>
</evidence>
<comment type="similarity">
    <text evidence="3">Belongs to the claudin family.</text>
</comment>
<evidence type="ECO:0000256" key="9">
    <source>
        <dbReference type="ARBA" id="ARBA00023136"/>
    </source>
</evidence>
<keyword evidence="7" id="KW-0965">Cell junction</keyword>
<dbReference type="InterPro" id="IPR017974">
    <property type="entry name" value="Claudin_CS"/>
</dbReference>
<comment type="subcellular location">
    <subcellularLocation>
        <location evidence="1">Cell junction</location>
        <location evidence="1">Tight junction</location>
    </subcellularLocation>
    <subcellularLocation>
        <location evidence="2">Cell membrane</location>
        <topology evidence="2">Multi-pass membrane protein</topology>
    </subcellularLocation>
</comment>
<proteinExistence type="inferred from homology"/>
<dbReference type="PANTHER" id="PTHR12002">
    <property type="entry name" value="CLAUDIN"/>
    <property type="match status" value="1"/>
</dbReference>
<dbReference type="InterPro" id="IPR006187">
    <property type="entry name" value="Claudin"/>
</dbReference>
<keyword evidence="4" id="KW-0796">Tight junction</keyword>
<dbReference type="GO" id="GO:0005923">
    <property type="term" value="C:bicellular tight junction"/>
    <property type="evidence" value="ECO:0007669"/>
    <property type="project" value="UniProtKB-SubCell"/>
</dbReference>
<evidence type="ECO:0000256" key="4">
    <source>
        <dbReference type="ARBA" id="ARBA00022427"/>
    </source>
</evidence>
<comment type="caution">
    <text evidence="11">The sequence shown here is derived from an EMBL/GenBank/DDBJ whole genome shotgun (WGS) entry which is preliminary data.</text>
</comment>
<dbReference type="FunFam" id="1.20.140.150:FF:000001">
    <property type="entry name" value="Claudin"/>
    <property type="match status" value="1"/>
</dbReference>
<evidence type="ECO:0000256" key="6">
    <source>
        <dbReference type="ARBA" id="ARBA00022692"/>
    </source>
</evidence>
<keyword evidence="5" id="KW-1003">Cell membrane</keyword>
<keyword evidence="12" id="KW-1185">Reference proteome</keyword>
<evidence type="ECO:0000256" key="2">
    <source>
        <dbReference type="ARBA" id="ARBA00004651"/>
    </source>
</evidence>
<feature type="transmembrane region" description="Helical" evidence="10">
    <location>
        <begin position="186"/>
        <end position="206"/>
    </location>
</feature>
<sequence>MESQGSDKRQDILTQLYLSPLTHCCYVSWQQDPLGPLTLELTTKCNNTRRGVNHVLDNSLQCHLQLVENAAACLLTADPALKPELHDQNTSHLSGTRRTKRTTTMFAACLESLGMTLCVAGSLLVMIACGLPTWKVNAFIEGNIVVAQTIWDGLWMSCVVQSTGHMQCKIHDSVLALAQDLQTARALTVISAVLGVVGLTLTVAGAQCTNCIKDEAVKRRVVYTGGMIYIFCGLFVLVPICWIANNIIVGFHDPMVPPAQKREIGASIYIGWAAAALLLTGGTLLCCSYSQGVRGSFPLKLAPTKTISVNGEFDKKHYV</sequence>
<reference evidence="11 12" key="1">
    <citation type="submission" date="2021-06" db="EMBL/GenBank/DDBJ databases">
        <authorList>
            <person name="Palmer J.M."/>
        </authorList>
    </citation>
    <scope>NUCLEOTIDE SEQUENCE [LARGE SCALE GENOMIC DNA]</scope>
    <source>
        <strain evidence="11 12">MEX-2019</strain>
        <tissue evidence="11">Muscle</tissue>
    </source>
</reference>
<evidence type="ECO:0000313" key="12">
    <source>
        <dbReference type="Proteomes" id="UP001311232"/>
    </source>
</evidence>
<dbReference type="Gene3D" id="1.20.140.150">
    <property type="match status" value="1"/>
</dbReference>
<dbReference type="EMBL" id="JAHHUM010000341">
    <property type="protein sequence ID" value="KAK5620708.1"/>
    <property type="molecule type" value="Genomic_DNA"/>
</dbReference>
<evidence type="ECO:0000256" key="1">
    <source>
        <dbReference type="ARBA" id="ARBA00004435"/>
    </source>
</evidence>
<dbReference type="GO" id="GO:0005198">
    <property type="term" value="F:structural molecule activity"/>
    <property type="evidence" value="ECO:0007669"/>
    <property type="project" value="InterPro"/>
</dbReference>
<dbReference type="InterPro" id="IPR004031">
    <property type="entry name" value="PMP22/EMP/MP20/Claudin"/>
</dbReference>
<name>A0AAV9SH16_9TELE</name>
<keyword evidence="6 10" id="KW-0812">Transmembrane</keyword>
<evidence type="ECO:0000313" key="11">
    <source>
        <dbReference type="EMBL" id="KAK5620708.1"/>
    </source>
</evidence>
<accession>A0AAV9SH16</accession>
<feature type="transmembrane region" description="Helical" evidence="10">
    <location>
        <begin position="105"/>
        <end position="128"/>
    </location>
</feature>
<keyword evidence="8 10" id="KW-1133">Transmembrane helix</keyword>
<dbReference type="AlphaFoldDB" id="A0AAV9SH16"/>
<evidence type="ECO:0000256" key="8">
    <source>
        <dbReference type="ARBA" id="ARBA00022989"/>
    </source>
</evidence>
<dbReference type="Proteomes" id="UP001311232">
    <property type="component" value="Unassembled WGS sequence"/>
</dbReference>
<evidence type="ECO:0000256" key="5">
    <source>
        <dbReference type="ARBA" id="ARBA00022475"/>
    </source>
</evidence>
<evidence type="ECO:0000256" key="10">
    <source>
        <dbReference type="SAM" id="Phobius"/>
    </source>
</evidence>
<organism evidence="11 12">
    <name type="scientific">Crenichthys baileyi</name>
    <name type="common">White River springfish</name>
    <dbReference type="NCBI Taxonomy" id="28760"/>
    <lineage>
        <taxon>Eukaryota</taxon>
        <taxon>Metazoa</taxon>
        <taxon>Chordata</taxon>
        <taxon>Craniata</taxon>
        <taxon>Vertebrata</taxon>
        <taxon>Euteleostomi</taxon>
        <taxon>Actinopterygii</taxon>
        <taxon>Neopterygii</taxon>
        <taxon>Teleostei</taxon>
        <taxon>Neoteleostei</taxon>
        <taxon>Acanthomorphata</taxon>
        <taxon>Ovalentaria</taxon>
        <taxon>Atherinomorphae</taxon>
        <taxon>Cyprinodontiformes</taxon>
        <taxon>Goodeidae</taxon>
        <taxon>Crenichthys</taxon>
    </lineage>
</organism>
<dbReference type="PRINTS" id="PR01077">
    <property type="entry name" value="CLAUDIN"/>
</dbReference>